<dbReference type="EMBL" id="GEBQ01018706">
    <property type="protein sequence ID" value="JAT21271.1"/>
    <property type="molecule type" value="Transcribed_RNA"/>
</dbReference>
<sequence>MEDTYRRVNSPHSNGGTSPEPPSTSASDSENDRAEQESYVLWRRPIWTLVYFSQELLIYLRSIPPKLWEHRRYVQLSIFLALVLTCLNNVAGPHELILSWAQKKFLWCVYWFGLGVLSSIGLGTGLHTFLLYLGPHIASVTLAAYECGGLNFPEPPYPEEIICPDEVDPRWVATLWNIMCKVRLEAMMWGAGTAAGELPPYFMARAARLSGYDPEDEDDLREFEEFQKKRALHPESLTLLDRMKVMVENLVERVGFFGILACASIPNPLFDLAGITCGHFLVPFWTFFGATLIGKAVIKMMIQQIFVIVAFNEALIAKAVESLSVVPVIGELLQQPVTQFFIKQKERFHRKGGANVDPGSNWIGKVFECFVVSMILYFVVSIINSFAQSYHKRLRKLRAQKKSKD</sequence>
<feature type="transmembrane region" description="Helical" evidence="2">
    <location>
        <begin position="272"/>
        <end position="293"/>
    </location>
</feature>
<name>A0A1B6LC91_9HEMI</name>
<evidence type="ECO:0008006" key="4">
    <source>
        <dbReference type="Google" id="ProtNLM"/>
    </source>
</evidence>
<reference evidence="3" key="1">
    <citation type="submission" date="2015-11" db="EMBL/GenBank/DDBJ databases">
        <title>De novo transcriptome assembly of four potential Pierce s Disease insect vectors from Arizona vineyards.</title>
        <authorList>
            <person name="Tassone E.E."/>
        </authorList>
    </citation>
    <scope>NUCLEOTIDE SEQUENCE</scope>
</reference>
<feature type="transmembrane region" description="Helical" evidence="2">
    <location>
        <begin position="111"/>
        <end position="133"/>
    </location>
</feature>
<keyword evidence="2" id="KW-0812">Transmembrane</keyword>
<evidence type="ECO:0000256" key="1">
    <source>
        <dbReference type="SAM" id="MobiDB-lite"/>
    </source>
</evidence>
<gene>
    <name evidence="3" type="ORF">g.13580</name>
</gene>
<proteinExistence type="predicted"/>
<evidence type="ECO:0000313" key="3">
    <source>
        <dbReference type="EMBL" id="JAT21271.1"/>
    </source>
</evidence>
<feature type="transmembrane region" description="Helical" evidence="2">
    <location>
        <begin position="362"/>
        <end position="387"/>
    </location>
</feature>
<feature type="transmembrane region" description="Helical" evidence="2">
    <location>
        <begin position="250"/>
        <end position="266"/>
    </location>
</feature>
<keyword evidence="2" id="KW-0472">Membrane</keyword>
<feature type="transmembrane region" description="Helical" evidence="2">
    <location>
        <begin position="73"/>
        <end position="91"/>
    </location>
</feature>
<dbReference type="AlphaFoldDB" id="A0A1B6LC91"/>
<feature type="transmembrane region" description="Helical" evidence="2">
    <location>
        <begin position="305"/>
        <end position="329"/>
    </location>
</feature>
<keyword evidence="2" id="KW-1133">Transmembrane helix</keyword>
<organism evidence="3">
    <name type="scientific">Graphocephala atropunctata</name>
    <dbReference type="NCBI Taxonomy" id="36148"/>
    <lineage>
        <taxon>Eukaryota</taxon>
        <taxon>Metazoa</taxon>
        <taxon>Ecdysozoa</taxon>
        <taxon>Arthropoda</taxon>
        <taxon>Hexapoda</taxon>
        <taxon>Insecta</taxon>
        <taxon>Pterygota</taxon>
        <taxon>Neoptera</taxon>
        <taxon>Paraneoptera</taxon>
        <taxon>Hemiptera</taxon>
        <taxon>Auchenorrhyncha</taxon>
        <taxon>Membracoidea</taxon>
        <taxon>Cicadellidae</taxon>
        <taxon>Cicadellinae</taxon>
        <taxon>Cicadellini</taxon>
        <taxon>Graphocephala</taxon>
    </lineage>
</organism>
<evidence type="ECO:0000256" key="2">
    <source>
        <dbReference type="SAM" id="Phobius"/>
    </source>
</evidence>
<feature type="compositionally biased region" description="Polar residues" evidence="1">
    <location>
        <begin position="10"/>
        <end position="28"/>
    </location>
</feature>
<feature type="region of interest" description="Disordered" evidence="1">
    <location>
        <begin position="1"/>
        <end position="32"/>
    </location>
</feature>
<protein>
    <recommendedName>
        <fullName evidence="4">Vacuole membrane protein 1</fullName>
    </recommendedName>
</protein>
<accession>A0A1B6LC91</accession>